<feature type="transmembrane region" description="Helical" evidence="1">
    <location>
        <begin position="57"/>
        <end position="76"/>
    </location>
</feature>
<protein>
    <recommendedName>
        <fullName evidence="2">LiaF transmembrane domain-containing protein</fullName>
    </recommendedName>
</protein>
<dbReference type="Pfam" id="PF22570">
    <property type="entry name" value="LiaF-TM"/>
    <property type="match status" value="1"/>
</dbReference>
<keyword evidence="1" id="KW-1133">Transmembrane helix</keyword>
<evidence type="ECO:0000313" key="3">
    <source>
        <dbReference type="EMBL" id="SER38240.1"/>
    </source>
</evidence>
<accession>A0A1H9NQH4</accession>
<dbReference type="Proteomes" id="UP000199572">
    <property type="component" value="Unassembled WGS sequence"/>
</dbReference>
<dbReference type="OrthoDB" id="941984at2"/>
<dbReference type="RefSeq" id="WP_090883472.1">
    <property type="nucleotide sequence ID" value="NZ_FOGG01000008.1"/>
</dbReference>
<keyword evidence="4" id="KW-1185">Reference proteome</keyword>
<dbReference type="STRING" id="390241.SAMN04488023_10868"/>
<sequence length="318" mass="35672">MKLDRLIWGILLLFIGGVLLLENFGVIDFYWRTVWRFWPIFLIIAGVNILFNRNNSQTGNVISIAVLVISLSFLFVKGQQRPSNSWFGKHFNKDMDINIDDDDDKDTAFNRLNLFEPYIAADSAKKTVLNISGGGISFKLDGETSELINADIKKRHGNFSLKKLVTDSATILTLSMDDRRNKWKFSDNGNDVDFKLNKAANWDVLMKLGAGEADLDFTDYKVRTFRFDGGAAALDIKMGDLLPIADVIVKSGVADVKIKVPTNAGCRIKTKTGLSAKDFEGFEKLSDGVYETSNYKTSTKKIFINLDGGLSNFEVERY</sequence>
<reference evidence="3 4" key="1">
    <citation type="submission" date="2016-10" db="EMBL/GenBank/DDBJ databases">
        <authorList>
            <person name="de Groot N.N."/>
        </authorList>
    </citation>
    <scope>NUCLEOTIDE SEQUENCE [LARGE SCALE GENOMIC DNA]</scope>
    <source>
        <strain evidence="3 4">DSM 18610</strain>
    </source>
</reference>
<proteinExistence type="predicted"/>
<dbReference type="AlphaFoldDB" id="A0A1H9NQH4"/>
<evidence type="ECO:0000313" key="4">
    <source>
        <dbReference type="Proteomes" id="UP000199572"/>
    </source>
</evidence>
<feature type="transmembrane region" description="Helical" evidence="1">
    <location>
        <begin position="34"/>
        <end position="51"/>
    </location>
</feature>
<evidence type="ECO:0000259" key="2">
    <source>
        <dbReference type="Pfam" id="PF22570"/>
    </source>
</evidence>
<name>A0A1H9NQH4_9SPHI</name>
<feature type="domain" description="LiaF transmembrane" evidence="2">
    <location>
        <begin position="7"/>
        <end position="71"/>
    </location>
</feature>
<dbReference type="InterPro" id="IPR054331">
    <property type="entry name" value="LiaF_TM"/>
</dbReference>
<gene>
    <name evidence="3" type="ORF">SAMN04488023_10868</name>
</gene>
<dbReference type="EMBL" id="FOGG01000008">
    <property type="protein sequence ID" value="SER38240.1"/>
    <property type="molecule type" value="Genomic_DNA"/>
</dbReference>
<keyword evidence="1" id="KW-0472">Membrane</keyword>
<organism evidence="3 4">
    <name type="scientific">Pedobacter rhizosphaerae</name>
    <dbReference type="NCBI Taxonomy" id="390241"/>
    <lineage>
        <taxon>Bacteria</taxon>
        <taxon>Pseudomonadati</taxon>
        <taxon>Bacteroidota</taxon>
        <taxon>Sphingobacteriia</taxon>
        <taxon>Sphingobacteriales</taxon>
        <taxon>Sphingobacteriaceae</taxon>
        <taxon>Pedobacter</taxon>
    </lineage>
</organism>
<feature type="transmembrane region" description="Helical" evidence="1">
    <location>
        <begin position="6"/>
        <end position="27"/>
    </location>
</feature>
<evidence type="ECO:0000256" key="1">
    <source>
        <dbReference type="SAM" id="Phobius"/>
    </source>
</evidence>
<keyword evidence="1" id="KW-0812">Transmembrane</keyword>